<evidence type="ECO:0000256" key="8">
    <source>
        <dbReference type="ARBA" id="ARBA00023146"/>
    </source>
</evidence>
<dbReference type="EMBL" id="STGX01000001">
    <property type="protein sequence ID" value="THV32190.1"/>
    <property type="molecule type" value="Genomic_DNA"/>
</dbReference>
<dbReference type="PANTHER" id="PTHR11956">
    <property type="entry name" value="ARGINYL-TRNA SYNTHETASE"/>
    <property type="match status" value="1"/>
</dbReference>
<evidence type="ECO:0000259" key="12">
    <source>
        <dbReference type="SMART" id="SM00836"/>
    </source>
</evidence>
<dbReference type="Pfam" id="PF05746">
    <property type="entry name" value="DALR_1"/>
    <property type="match status" value="1"/>
</dbReference>
<accession>A0A4S8PMW8</accession>
<feature type="domain" description="DALR anticodon binding" evidence="12">
    <location>
        <begin position="476"/>
        <end position="591"/>
    </location>
</feature>
<dbReference type="InterPro" id="IPR001278">
    <property type="entry name" value="Arg-tRNA-ligase"/>
</dbReference>
<dbReference type="EC" id="6.1.1.19" evidence="10"/>
<dbReference type="Proteomes" id="UP000305792">
    <property type="component" value="Unassembled WGS sequence"/>
</dbReference>
<dbReference type="InterPro" id="IPR009080">
    <property type="entry name" value="tRNAsynth_Ia_anticodon-bd"/>
</dbReference>
<dbReference type="InterPro" id="IPR014729">
    <property type="entry name" value="Rossmann-like_a/b/a_fold"/>
</dbReference>
<reference evidence="14 15" key="1">
    <citation type="journal article" date="2018" name="Int. J. Syst. Evol. Microbiol.">
        <title>Glycomyces paridis sp. nov., isolated from the medicinal plant Paris polyphylla.</title>
        <authorList>
            <person name="Fang X.M."/>
            <person name="Bai J.L."/>
            <person name="Su J."/>
            <person name="Zhao L.L."/>
            <person name="Liu H.Y."/>
            <person name="Ma B.P."/>
            <person name="Zhang Y.Q."/>
            <person name="Yu L.Y."/>
        </authorList>
    </citation>
    <scope>NUCLEOTIDE SEQUENCE [LARGE SCALE GENOMIC DNA]</scope>
    <source>
        <strain evidence="14 15">CPCC 204357</strain>
    </source>
</reference>
<dbReference type="SUPFAM" id="SSF52374">
    <property type="entry name" value="Nucleotidylyl transferase"/>
    <property type="match status" value="1"/>
</dbReference>
<dbReference type="SUPFAM" id="SSF47323">
    <property type="entry name" value="Anticodon-binding domain of a subclass of class I aminoacyl-tRNA synthetases"/>
    <property type="match status" value="1"/>
</dbReference>
<comment type="caution">
    <text evidence="14">The sequence shown here is derived from an EMBL/GenBank/DDBJ whole genome shotgun (WGS) entry which is preliminary data.</text>
</comment>
<evidence type="ECO:0000256" key="10">
    <source>
        <dbReference type="HAMAP-Rule" id="MF_00123"/>
    </source>
</evidence>
<dbReference type="InterPro" id="IPR005148">
    <property type="entry name" value="Arg-tRNA-synth_N"/>
</dbReference>
<evidence type="ECO:0000256" key="2">
    <source>
        <dbReference type="ARBA" id="ARBA00005594"/>
    </source>
</evidence>
<dbReference type="Gene3D" id="3.30.1360.70">
    <property type="entry name" value="Arginyl tRNA synthetase N-terminal domain"/>
    <property type="match status" value="1"/>
</dbReference>
<dbReference type="GO" id="GO:0005524">
    <property type="term" value="F:ATP binding"/>
    <property type="evidence" value="ECO:0007669"/>
    <property type="project" value="UniProtKB-UniRule"/>
</dbReference>
<keyword evidence="4 10" id="KW-0436">Ligase</keyword>
<dbReference type="CDD" id="cd00671">
    <property type="entry name" value="ArgRS_core"/>
    <property type="match status" value="1"/>
</dbReference>
<comment type="subcellular location">
    <subcellularLocation>
        <location evidence="1 10">Cytoplasm</location>
    </subcellularLocation>
</comment>
<dbReference type="HAMAP" id="MF_00123">
    <property type="entry name" value="Arg_tRNA_synth"/>
    <property type="match status" value="1"/>
</dbReference>
<dbReference type="Pfam" id="PF00750">
    <property type="entry name" value="tRNA-synt_1d"/>
    <property type="match status" value="1"/>
</dbReference>
<dbReference type="GO" id="GO:0006420">
    <property type="term" value="P:arginyl-tRNA aminoacylation"/>
    <property type="evidence" value="ECO:0007669"/>
    <property type="project" value="UniProtKB-UniRule"/>
</dbReference>
<keyword evidence="7 10" id="KW-0648">Protein biosynthesis</keyword>
<evidence type="ECO:0000256" key="5">
    <source>
        <dbReference type="ARBA" id="ARBA00022741"/>
    </source>
</evidence>
<evidence type="ECO:0000256" key="1">
    <source>
        <dbReference type="ARBA" id="ARBA00004496"/>
    </source>
</evidence>
<evidence type="ECO:0000313" key="15">
    <source>
        <dbReference type="Proteomes" id="UP000305792"/>
    </source>
</evidence>
<evidence type="ECO:0000256" key="11">
    <source>
        <dbReference type="RuleBase" id="RU363038"/>
    </source>
</evidence>
<dbReference type="FunFam" id="1.10.730.10:FF:000008">
    <property type="entry name" value="Arginine--tRNA ligase"/>
    <property type="match status" value="1"/>
</dbReference>
<gene>
    <name evidence="10 14" type="primary">argS</name>
    <name evidence="14" type="ORF">E9998_01735</name>
</gene>
<sequence>MSKEAFVNVEPVTPLVEAVETAVVDALRRALPETGGPEPLVRRSDRADYQANGALPLAKRHGRNPRELGEAVAAAIDAPDLIATAEASGPGFVNIAITSEAVWKQVAARLDADRLGVGLPLAGERIVVDYSGPNVAKEMHVGHLRTTIIGDALARLAEALGATVIRQNHLGDWGTQFGMLIQYLSEHPEAEWHRADEADPTANVAVLDRLYREARAVFDADPAFKERARARVVALQGGDEDSRRVWGDLVDVSAAAFDAIYERLGVGLTAADLAGESTYNHLLDGVVAELVEAGIAVESEGALCVFFEDVTGPDGEPVPLLLRKADGGYGYAATDLAAIRHRIGDLKADRILYVVDARQALHFKQVFATARRAGWLSGDVEAVHVPFGTVLGPDGRPYKTRSGGTVRLMGLIDEAIAKAGAVIAEKHPAGEDLAELAAATGIGAVKYADLSNNRIKDYVFDSDKMVALTGDTGVYLQYAHTRLASILRKAGAMTAPMAPAAPMSREERALALHLDAYGAVLAEAMAEREPHRLCGYLYALARAFTGFYEANPVLKAESDEARDNRLALVRLARETLAHGLGLLGIAAPDRM</sequence>
<organism evidence="14 15">
    <name type="scientific">Glycomyces paridis</name>
    <dbReference type="NCBI Taxonomy" id="2126555"/>
    <lineage>
        <taxon>Bacteria</taxon>
        <taxon>Bacillati</taxon>
        <taxon>Actinomycetota</taxon>
        <taxon>Actinomycetes</taxon>
        <taxon>Glycomycetales</taxon>
        <taxon>Glycomycetaceae</taxon>
        <taxon>Glycomyces</taxon>
    </lineage>
</organism>
<dbReference type="PRINTS" id="PR01038">
    <property type="entry name" value="TRNASYNTHARG"/>
</dbReference>
<dbReference type="SMART" id="SM00836">
    <property type="entry name" value="DALR_1"/>
    <property type="match status" value="1"/>
</dbReference>
<dbReference type="InterPro" id="IPR036695">
    <property type="entry name" value="Arg-tRNA-synth_N_sf"/>
</dbReference>
<name>A0A4S8PMW8_9ACTN</name>
<dbReference type="RefSeq" id="WP_136527963.1">
    <property type="nucleotide sequence ID" value="NZ_STGX01000001.1"/>
</dbReference>
<keyword evidence="8 10" id="KW-0030">Aminoacyl-tRNA synthetase</keyword>
<keyword evidence="5 10" id="KW-0547">Nucleotide-binding</keyword>
<evidence type="ECO:0000256" key="9">
    <source>
        <dbReference type="ARBA" id="ARBA00049339"/>
    </source>
</evidence>
<dbReference type="OrthoDB" id="9803211at2"/>
<comment type="subunit">
    <text evidence="10">Monomer.</text>
</comment>
<dbReference type="Pfam" id="PF03485">
    <property type="entry name" value="Arg_tRNA_synt_N"/>
    <property type="match status" value="1"/>
</dbReference>
<evidence type="ECO:0000313" key="14">
    <source>
        <dbReference type="EMBL" id="THV32190.1"/>
    </source>
</evidence>
<dbReference type="InterPro" id="IPR035684">
    <property type="entry name" value="ArgRS_core"/>
</dbReference>
<feature type="short sequence motif" description="'HIGH' region" evidence="10">
    <location>
        <begin position="133"/>
        <end position="143"/>
    </location>
</feature>
<dbReference type="SMART" id="SM01016">
    <property type="entry name" value="Arg_tRNA_synt_N"/>
    <property type="match status" value="1"/>
</dbReference>
<keyword evidence="15" id="KW-1185">Reference proteome</keyword>
<evidence type="ECO:0000259" key="13">
    <source>
        <dbReference type="SMART" id="SM01016"/>
    </source>
</evidence>
<evidence type="ECO:0000256" key="3">
    <source>
        <dbReference type="ARBA" id="ARBA00022490"/>
    </source>
</evidence>
<dbReference type="PANTHER" id="PTHR11956:SF5">
    <property type="entry name" value="ARGININE--TRNA LIGASE, CYTOPLASMIC"/>
    <property type="match status" value="1"/>
</dbReference>
<evidence type="ECO:0000256" key="4">
    <source>
        <dbReference type="ARBA" id="ARBA00022598"/>
    </source>
</evidence>
<evidence type="ECO:0000256" key="6">
    <source>
        <dbReference type="ARBA" id="ARBA00022840"/>
    </source>
</evidence>
<dbReference type="FunFam" id="3.40.50.620:FF:000116">
    <property type="entry name" value="Arginine--tRNA ligase"/>
    <property type="match status" value="1"/>
</dbReference>
<proteinExistence type="inferred from homology"/>
<comment type="catalytic activity">
    <reaction evidence="9 10">
        <text>tRNA(Arg) + L-arginine + ATP = L-arginyl-tRNA(Arg) + AMP + diphosphate</text>
        <dbReference type="Rhea" id="RHEA:20301"/>
        <dbReference type="Rhea" id="RHEA-COMP:9658"/>
        <dbReference type="Rhea" id="RHEA-COMP:9673"/>
        <dbReference type="ChEBI" id="CHEBI:30616"/>
        <dbReference type="ChEBI" id="CHEBI:32682"/>
        <dbReference type="ChEBI" id="CHEBI:33019"/>
        <dbReference type="ChEBI" id="CHEBI:78442"/>
        <dbReference type="ChEBI" id="CHEBI:78513"/>
        <dbReference type="ChEBI" id="CHEBI:456215"/>
        <dbReference type="EC" id="6.1.1.19"/>
    </reaction>
</comment>
<dbReference type="PROSITE" id="PS00178">
    <property type="entry name" value="AA_TRNA_LIGASE_I"/>
    <property type="match status" value="1"/>
</dbReference>
<dbReference type="AlphaFoldDB" id="A0A4S8PMW8"/>
<dbReference type="SUPFAM" id="SSF55190">
    <property type="entry name" value="Arginyl-tRNA synthetase (ArgRS), N-terminal 'additional' domain"/>
    <property type="match status" value="1"/>
</dbReference>
<dbReference type="CDD" id="cd07956">
    <property type="entry name" value="Anticodon_Ia_Arg"/>
    <property type="match status" value="1"/>
</dbReference>
<dbReference type="GO" id="GO:0005737">
    <property type="term" value="C:cytoplasm"/>
    <property type="evidence" value="ECO:0007669"/>
    <property type="project" value="UniProtKB-SubCell"/>
</dbReference>
<dbReference type="InterPro" id="IPR001412">
    <property type="entry name" value="aa-tRNA-synth_I_CS"/>
</dbReference>
<dbReference type="GO" id="GO:0004814">
    <property type="term" value="F:arginine-tRNA ligase activity"/>
    <property type="evidence" value="ECO:0007669"/>
    <property type="project" value="UniProtKB-UniRule"/>
</dbReference>
<dbReference type="InterPro" id="IPR008909">
    <property type="entry name" value="DALR_anticod-bd"/>
</dbReference>
<feature type="domain" description="Arginyl tRNA synthetase N-terminal" evidence="13">
    <location>
        <begin position="17"/>
        <end position="97"/>
    </location>
</feature>
<keyword evidence="6 10" id="KW-0067">ATP-binding</keyword>
<dbReference type="Gene3D" id="1.10.730.10">
    <property type="entry name" value="Isoleucyl-tRNA Synthetase, Domain 1"/>
    <property type="match status" value="1"/>
</dbReference>
<protein>
    <recommendedName>
        <fullName evidence="10">Arginine--tRNA ligase</fullName>
        <ecNumber evidence="10">6.1.1.19</ecNumber>
    </recommendedName>
    <alternativeName>
        <fullName evidence="10">Arginyl-tRNA synthetase</fullName>
        <shortName evidence="10">ArgRS</shortName>
    </alternativeName>
</protein>
<dbReference type="Gene3D" id="3.40.50.620">
    <property type="entry name" value="HUPs"/>
    <property type="match status" value="1"/>
</dbReference>
<dbReference type="NCBIfam" id="TIGR00456">
    <property type="entry name" value="argS"/>
    <property type="match status" value="1"/>
</dbReference>
<evidence type="ECO:0000256" key="7">
    <source>
        <dbReference type="ARBA" id="ARBA00022917"/>
    </source>
</evidence>
<keyword evidence="3 10" id="KW-0963">Cytoplasm</keyword>
<comment type="similarity">
    <text evidence="2 10 11">Belongs to the class-I aminoacyl-tRNA synthetase family.</text>
</comment>